<sequence length="123" mass="12796">MPRLLLFCLVSSQLAMTAVMGRPFPLFYGGGGGAPASIADAPSSSSSDVGGGGSGGGHLLHVYSLLESSFAESPMSSHHRNHSPFDRKFAGGKVILGGLAAAIFAAVFCYIRITRRKKIEPKS</sequence>
<keyword evidence="4" id="KW-1185">Reference proteome</keyword>
<accession>A0A0E0ECV6</accession>
<dbReference type="Gramene" id="OMERI07G14900.1">
    <property type="protein sequence ID" value="OMERI07G14900.1"/>
    <property type="gene ID" value="OMERI07G14900"/>
</dbReference>
<evidence type="ECO:0000313" key="4">
    <source>
        <dbReference type="Proteomes" id="UP000008021"/>
    </source>
</evidence>
<dbReference type="eggNOG" id="ENOG502SBVE">
    <property type="taxonomic scope" value="Eukaryota"/>
</dbReference>
<evidence type="ECO:0000313" key="3">
    <source>
        <dbReference type="EnsemblPlants" id="OMERI07G14900.1"/>
    </source>
</evidence>
<name>A0A0E0ECV6_9ORYZ</name>
<keyword evidence="1" id="KW-0472">Membrane</keyword>
<dbReference type="HOGENOM" id="CLU_2077297_0_0_1"/>
<protein>
    <submittedName>
        <fullName evidence="3">Uncharacterized protein</fullName>
    </submittedName>
</protein>
<keyword evidence="1" id="KW-1133">Transmembrane helix</keyword>
<feature type="chain" id="PRO_5002358113" evidence="2">
    <location>
        <begin position="22"/>
        <end position="123"/>
    </location>
</feature>
<dbReference type="EnsemblPlants" id="OMERI07G14900.1">
    <property type="protein sequence ID" value="OMERI07G14900.1"/>
    <property type="gene ID" value="OMERI07G14900"/>
</dbReference>
<reference evidence="3" key="1">
    <citation type="submission" date="2015-04" db="UniProtKB">
        <authorList>
            <consortium name="EnsemblPlants"/>
        </authorList>
    </citation>
    <scope>IDENTIFICATION</scope>
</reference>
<reference evidence="3" key="2">
    <citation type="submission" date="2018-05" db="EMBL/GenBank/DDBJ databases">
        <title>OmerRS3 (Oryza meridionalis Reference Sequence Version 3).</title>
        <authorList>
            <person name="Zhang J."/>
            <person name="Kudrna D."/>
            <person name="Lee S."/>
            <person name="Talag J."/>
            <person name="Welchert J."/>
            <person name="Wing R.A."/>
        </authorList>
    </citation>
    <scope>NUCLEOTIDE SEQUENCE [LARGE SCALE GENOMIC DNA]</scope>
    <source>
        <strain evidence="3">cv. OR44</strain>
    </source>
</reference>
<feature type="transmembrane region" description="Helical" evidence="1">
    <location>
        <begin position="94"/>
        <end position="113"/>
    </location>
</feature>
<dbReference type="Proteomes" id="UP000008021">
    <property type="component" value="Chromosome 7"/>
</dbReference>
<evidence type="ECO:0000256" key="1">
    <source>
        <dbReference type="SAM" id="Phobius"/>
    </source>
</evidence>
<proteinExistence type="predicted"/>
<dbReference type="AlphaFoldDB" id="A0A0E0ECV6"/>
<evidence type="ECO:0000256" key="2">
    <source>
        <dbReference type="SAM" id="SignalP"/>
    </source>
</evidence>
<dbReference type="PANTHER" id="PTHR34558:SF17">
    <property type="entry name" value="OS07G0549100 PROTEIN"/>
    <property type="match status" value="1"/>
</dbReference>
<keyword evidence="1" id="KW-0812">Transmembrane</keyword>
<dbReference type="PANTHER" id="PTHR34558">
    <property type="entry name" value="EXPRESSED PROTEIN"/>
    <property type="match status" value="1"/>
</dbReference>
<organism evidence="3">
    <name type="scientific">Oryza meridionalis</name>
    <dbReference type="NCBI Taxonomy" id="40149"/>
    <lineage>
        <taxon>Eukaryota</taxon>
        <taxon>Viridiplantae</taxon>
        <taxon>Streptophyta</taxon>
        <taxon>Embryophyta</taxon>
        <taxon>Tracheophyta</taxon>
        <taxon>Spermatophyta</taxon>
        <taxon>Magnoliopsida</taxon>
        <taxon>Liliopsida</taxon>
        <taxon>Poales</taxon>
        <taxon>Poaceae</taxon>
        <taxon>BOP clade</taxon>
        <taxon>Oryzoideae</taxon>
        <taxon>Oryzeae</taxon>
        <taxon>Oryzinae</taxon>
        <taxon>Oryza</taxon>
    </lineage>
</organism>
<keyword evidence="2" id="KW-0732">Signal</keyword>
<feature type="signal peptide" evidence="2">
    <location>
        <begin position="1"/>
        <end position="21"/>
    </location>
</feature>